<dbReference type="Proteomes" id="UP000236248">
    <property type="component" value="Chromosome NCAV"/>
</dbReference>
<name>A0A2K5APX3_9ARCH</name>
<dbReference type="KEGG" id="ncv:NCAV_0508"/>
<dbReference type="InterPro" id="IPR029063">
    <property type="entry name" value="SAM-dependent_MTases_sf"/>
</dbReference>
<evidence type="ECO:0000256" key="4">
    <source>
        <dbReference type="SAM" id="Phobius"/>
    </source>
</evidence>
<dbReference type="EMBL" id="LT981265">
    <property type="protein sequence ID" value="SPC33701.1"/>
    <property type="molecule type" value="Genomic_DNA"/>
</dbReference>
<dbReference type="RefSeq" id="WP_197706698.1">
    <property type="nucleotide sequence ID" value="NZ_LT981265.1"/>
</dbReference>
<dbReference type="GeneID" id="41594600"/>
<feature type="transmembrane region" description="Helical" evidence="4">
    <location>
        <begin position="177"/>
        <end position="198"/>
    </location>
</feature>
<keyword evidence="3" id="KW-0949">S-adenosyl-L-methionine</keyword>
<accession>A0A2K5APX3</accession>
<dbReference type="Gene3D" id="3.40.50.150">
    <property type="entry name" value="Vaccinia Virus protein VP39"/>
    <property type="match status" value="1"/>
</dbReference>
<gene>
    <name evidence="5" type="primary">ubiE</name>
    <name evidence="5" type="ORF">NCAV_0508</name>
</gene>
<dbReference type="InterPro" id="IPR004033">
    <property type="entry name" value="UbiE/COQ5_MeTrFase"/>
</dbReference>
<evidence type="ECO:0000256" key="1">
    <source>
        <dbReference type="ARBA" id="ARBA00022603"/>
    </source>
</evidence>
<sequence>MVSIRMGLRDEWGSIISVLREIIPVYDKVNNVISLGRAEEMRRLGIVEGVEDGYLVLDAGSGFGNMSKSMLSIFPNVKVVMLDPIAEMLYLANERMDDGKYRGRISLVSGIFEYIPFKSNTFDAIVCGYSFRDAVIMKDAIREFHRVLKDDGRLIIVDIGKPDDPFVRLGVTLYIRFILAILAFFAAGRLGLKFAAIYDTYKRLPKNSEMITMLRERFGSVRFVSRMFGAAIIFIASKQ</sequence>
<dbReference type="PROSITE" id="PS51608">
    <property type="entry name" value="SAM_MT_UBIE"/>
    <property type="match status" value="1"/>
</dbReference>
<feature type="transmembrane region" description="Helical" evidence="4">
    <location>
        <begin position="218"/>
        <end position="236"/>
    </location>
</feature>
<keyword evidence="4" id="KW-0812">Transmembrane</keyword>
<dbReference type="GO" id="GO:0032259">
    <property type="term" value="P:methylation"/>
    <property type="evidence" value="ECO:0007669"/>
    <property type="project" value="UniProtKB-KW"/>
</dbReference>
<keyword evidence="6" id="KW-1185">Reference proteome</keyword>
<evidence type="ECO:0000256" key="3">
    <source>
        <dbReference type="ARBA" id="ARBA00022691"/>
    </source>
</evidence>
<keyword evidence="1 5" id="KW-0489">Methyltransferase</keyword>
<dbReference type="AlphaFoldDB" id="A0A2K5APX3"/>
<keyword evidence="2 5" id="KW-0808">Transferase</keyword>
<proteinExistence type="predicted"/>
<organism evidence="5 6">
    <name type="scientific">Candidatus Nitrosocaldus cavascurensis</name>
    <dbReference type="NCBI Taxonomy" id="2058097"/>
    <lineage>
        <taxon>Archaea</taxon>
        <taxon>Nitrososphaerota</taxon>
        <taxon>Nitrososphaeria</taxon>
        <taxon>Candidatus Nitrosocaldales</taxon>
        <taxon>Candidatus Nitrosocaldaceae</taxon>
        <taxon>Candidatus Nitrosocaldus</taxon>
    </lineage>
</organism>
<dbReference type="PANTHER" id="PTHR43591">
    <property type="entry name" value="METHYLTRANSFERASE"/>
    <property type="match status" value="1"/>
</dbReference>
<protein>
    <submittedName>
        <fullName evidence="5">Putative ubiquinone/menaquinone biosynthesis methyltransferase UbiE</fullName>
    </submittedName>
</protein>
<dbReference type="GO" id="GO:0008168">
    <property type="term" value="F:methyltransferase activity"/>
    <property type="evidence" value="ECO:0007669"/>
    <property type="project" value="UniProtKB-KW"/>
</dbReference>
<reference evidence="6" key="1">
    <citation type="submission" date="2018-01" db="EMBL/GenBank/DDBJ databases">
        <authorList>
            <person name="Kerou L M."/>
        </authorList>
    </citation>
    <scope>NUCLEOTIDE SEQUENCE [LARGE SCALE GENOMIC DNA]</scope>
    <source>
        <strain evidence="6">SCU2</strain>
    </source>
</reference>
<dbReference type="CDD" id="cd02440">
    <property type="entry name" value="AdoMet_MTases"/>
    <property type="match status" value="1"/>
</dbReference>
<evidence type="ECO:0000313" key="6">
    <source>
        <dbReference type="Proteomes" id="UP000236248"/>
    </source>
</evidence>
<dbReference type="SUPFAM" id="SSF53335">
    <property type="entry name" value="S-adenosyl-L-methionine-dependent methyltransferases"/>
    <property type="match status" value="1"/>
</dbReference>
<keyword evidence="5" id="KW-0830">Ubiquinone</keyword>
<dbReference type="PANTHER" id="PTHR43591:SF24">
    <property type="entry name" value="2-METHOXY-6-POLYPRENYL-1,4-BENZOQUINOL METHYLASE, MITOCHONDRIAL"/>
    <property type="match status" value="1"/>
</dbReference>
<evidence type="ECO:0000313" key="5">
    <source>
        <dbReference type="EMBL" id="SPC33701.1"/>
    </source>
</evidence>
<evidence type="ECO:0000256" key="2">
    <source>
        <dbReference type="ARBA" id="ARBA00022679"/>
    </source>
</evidence>
<dbReference type="Pfam" id="PF01209">
    <property type="entry name" value="Ubie_methyltran"/>
    <property type="match status" value="1"/>
</dbReference>
<keyword evidence="4" id="KW-0472">Membrane</keyword>
<keyword evidence="4" id="KW-1133">Transmembrane helix</keyword>